<dbReference type="OMA" id="QAIHPTE"/>
<reference evidence="6 8" key="1">
    <citation type="journal article" date="2011" name="Science">
        <title>Comparative functional genomics of the fission yeasts.</title>
        <authorList>
            <person name="Rhind N."/>
            <person name="Chen Z."/>
            <person name="Yassour M."/>
            <person name="Thompson D.A."/>
            <person name="Haas B.J."/>
            <person name="Habib N."/>
            <person name="Wapinski I."/>
            <person name="Roy S."/>
            <person name="Lin M.F."/>
            <person name="Heiman D.I."/>
            <person name="Young S.K."/>
            <person name="Furuya K."/>
            <person name="Guo Y."/>
            <person name="Pidoux A."/>
            <person name="Chen H.M."/>
            <person name="Robbertse B."/>
            <person name="Goldberg J.M."/>
            <person name="Aoki K."/>
            <person name="Bayne E.H."/>
            <person name="Berlin A.M."/>
            <person name="Desjardins C.A."/>
            <person name="Dobbs E."/>
            <person name="Dukaj L."/>
            <person name="Fan L."/>
            <person name="FitzGerald M.G."/>
            <person name="French C."/>
            <person name="Gujja S."/>
            <person name="Hansen K."/>
            <person name="Keifenheim D."/>
            <person name="Levin J.Z."/>
            <person name="Mosher R.A."/>
            <person name="Mueller C.A."/>
            <person name="Pfiffner J."/>
            <person name="Priest M."/>
            <person name="Russ C."/>
            <person name="Smialowska A."/>
            <person name="Swoboda P."/>
            <person name="Sykes S.M."/>
            <person name="Vaughn M."/>
            <person name="Vengrova S."/>
            <person name="Yoder R."/>
            <person name="Zeng Q."/>
            <person name="Allshire R."/>
            <person name="Baulcombe D."/>
            <person name="Birren B.W."/>
            <person name="Brown W."/>
            <person name="Ekwall K."/>
            <person name="Kellis M."/>
            <person name="Leatherwood J."/>
            <person name="Levin H."/>
            <person name="Margalit H."/>
            <person name="Martienssen R."/>
            <person name="Nieduszynski C.A."/>
            <person name="Spatafora J.W."/>
            <person name="Friedman N."/>
            <person name="Dalgaard J.Z."/>
            <person name="Baumann P."/>
            <person name="Niki H."/>
            <person name="Regev A."/>
            <person name="Nusbaum C."/>
        </authorList>
    </citation>
    <scope>NUCLEOTIDE SEQUENCE [LARGE SCALE GENOMIC DNA]</scope>
    <source>
        <strain evidence="8">yFS275 / FY16936</strain>
    </source>
</reference>
<feature type="region of interest" description="Disordered" evidence="5">
    <location>
        <begin position="308"/>
        <end position="385"/>
    </location>
</feature>
<evidence type="ECO:0000256" key="1">
    <source>
        <dbReference type="ARBA" id="ARBA00004123"/>
    </source>
</evidence>
<dbReference type="EMBL" id="KE651168">
    <property type="protein sequence ID" value="EEB07018.1"/>
    <property type="molecule type" value="Genomic_DNA"/>
</dbReference>
<evidence type="ECO:0000256" key="2">
    <source>
        <dbReference type="ARBA" id="ARBA00022574"/>
    </source>
</evidence>
<name>B6JZQ0_SCHJY</name>
<evidence type="ECO:0000256" key="3">
    <source>
        <dbReference type="ARBA" id="ARBA00022737"/>
    </source>
</evidence>
<dbReference type="Pfam" id="PF24796">
    <property type="entry name" value="WDR55"/>
    <property type="match status" value="1"/>
</dbReference>
<evidence type="ECO:0000313" key="8">
    <source>
        <dbReference type="Proteomes" id="UP000001744"/>
    </source>
</evidence>
<accession>B6JZQ0</accession>
<dbReference type="InterPro" id="IPR015943">
    <property type="entry name" value="WD40/YVTN_repeat-like_dom_sf"/>
</dbReference>
<dbReference type="InterPro" id="IPR001680">
    <property type="entry name" value="WD40_rpt"/>
</dbReference>
<dbReference type="STRING" id="402676.B6JZQ0"/>
<sequence length="385" mass="42025">MIHKFDKDIFDLAVTGEDCFVAGFSTGHVGAYQWSMETKSVVELWSTKRHKQSCRSVSANRSANTILTAGSDKVIKLAASETGRVSAKWSASTASEAGTSGEAYSVIQWLNNDIFVTGDDAGQVGVWDSRTKKGVIRLHDDHIDYISSITPFDDRYAVVTSGDGTLSVIDARNPKKTVVSEDQEDDLTCGSFVRTNHAHKKFVVGTAAGVVTLFTKGDWGDHTDRILSPLPRSQQWSVDQMVQADSDSVFVGGGDGAVRLLHILPNRYERVIGQLEKDAGVDTLTKSDDGQYVLASSGSDLGIWKFEEESESESAPSSDSDSGSDLETELSQEKQNPSSNNEGSEQEEDSSDSDFDEPTKKKPKKRKTSKPPARDLVKTDFFNDM</sequence>
<dbReference type="SUPFAM" id="SSF50978">
    <property type="entry name" value="WD40 repeat-like"/>
    <property type="match status" value="1"/>
</dbReference>
<evidence type="ECO:0000313" key="6">
    <source>
        <dbReference type="EMBL" id="EEB07018.1"/>
    </source>
</evidence>
<organism evidence="6 8">
    <name type="scientific">Schizosaccharomyces japonicus (strain yFS275 / FY16936)</name>
    <name type="common">Fission yeast</name>
    <dbReference type="NCBI Taxonomy" id="402676"/>
    <lineage>
        <taxon>Eukaryota</taxon>
        <taxon>Fungi</taxon>
        <taxon>Dikarya</taxon>
        <taxon>Ascomycota</taxon>
        <taxon>Taphrinomycotina</taxon>
        <taxon>Schizosaccharomycetes</taxon>
        <taxon>Schizosaccharomycetales</taxon>
        <taxon>Schizosaccharomycetaceae</taxon>
        <taxon>Schizosaccharomyces</taxon>
    </lineage>
</organism>
<dbReference type="InterPro" id="IPR036322">
    <property type="entry name" value="WD40_repeat_dom_sf"/>
</dbReference>
<dbReference type="SMART" id="SM00320">
    <property type="entry name" value="WD40"/>
    <property type="match status" value="4"/>
</dbReference>
<feature type="compositionally biased region" description="Acidic residues" evidence="5">
    <location>
        <begin position="344"/>
        <end position="356"/>
    </location>
</feature>
<dbReference type="PANTHER" id="PTHR22652">
    <property type="entry name" value="NUCLEOPORIN NUP43"/>
    <property type="match status" value="1"/>
</dbReference>
<evidence type="ECO:0000256" key="4">
    <source>
        <dbReference type="ARBA" id="ARBA00023242"/>
    </source>
</evidence>
<dbReference type="GeneID" id="7052028"/>
<proteinExistence type="predicted"/>
<comment type="subcellular location">
    <subcellularLocation>
        <location evidence="1">Nucleus</location>
    </subcellularLocation>
</comment>
<dbReference type="RefSeq" id="XP_002173311.1">
    <property type="nucleotide sequence ID" value="XM_002173275.2"/>
</dbReference>
<dbReference type="Proteomes" id="UP000001744">
    <property type="component" value="Unassembled WGS sequence"/>
</dbReference>
<dbReference type="VEuPathDB" id="FungiDB:SJAG_02094"/>
<evidence type="ECO:0000256" key="5">
    <source>
        <dbReference type="SAM" id="MobiDB-lite"/>
    </source>
</evidence>
<dbReference type="JaponicusDB" id="SJAG_02094">
    <property type="gene designation" value="wdr55"/>
</dbReference>
<keyword evidence="3" id="KW-0677">Repeat</keyword>
<protein>
    <submittedName>
        <fullName evidence="6">WDR55 family WD repeat protein</fullName>
    </submittedName>
</protein>
<dbReference type="eggNOG" id="KOG2444">
    <property type="taxonomic scope" value="Eukaryota"/>
</dbReference>
<dbReference type="Gene3D" id="2.130.10.10">
    <property type="entry name" value="YVTN repeat-like/Quinoprotein amine dehydrogenase"/>
    <property type="match status" value="1"/>
</dbReference>
<keyword evidence="2" id="KW-0853">WD repeat</keyword>
<dbReference type="OrthoDB" id="2288928at2759"/>
<dbReference type="AlphaFoldDB" id="B6JZQ0"/>
<evidence type="ECO:0000313" key="7">
    <source>
        <dbReference type="JaponicusDB" id="SJAG_02094"/>
    </source>
</evidence>
<gene>
    <name evidence="7" type="primary">wdr55</name>
    <name evidence="6" type="ORF">SJAG_02094</name>
</gene>
<dbReference type="PANTHER" id="PTHR22652:SF0">
    <property type="entry name" value="NUCLEOPORIN NUP43"/>
    <property type="match status" value="1"/>
</dbReference>
<keyword evidence="4" id="KW-0539">Nucleus</keyword>
<dbReference type="HOGENOM" id="CLU_052691_0_0_1"/>
<dbReference type="GO" id="GO:0005634">
    <property type="term" value="C:nucleus"/>
    <property type="evidence" value="ECO:0007669"/>
    <property type="project" value="UniProtKB-SubCell"/>
</dbReference>
<keyword evidence="8" id="KW-1185">Reference proteome</keyword>